<dbReference type="Proteomes" id="UP001279642">
    <property type="component" value="Unassembled WGS sequence"/>
</dbReference>
<evidence type="ECO:0000313" key="5">
    <source>
        <dbReference type="Proteomes" id="UP001279642"/>
    </source>
</evidence>
<dbReference type="InterPro" id="IPR058625">
    <property type="entry name" value="MdtA-like_BSH"/>
</dbReference>
<comment type="caution">
    <text evidence="4">The sequence shown here is derived from an EMBL/GenBank/DDBJ whole genome shotgun (WGS) entry which is preliminary data.</text>
</comment>
<reference evidence="4 5" key="1">
    <citation type="journal article" date="2016" name="Antonie Van Leeuwenhoek">
        <title>Dongia soli sp. nov., isolated from soil from Dokdo, Korea.</title>
        <authorList>
            <person name="Kim D.U."/>
            <person name="Lee H."/>
            <person name="Kim H."/>
            <person name="Kim S.G."/>
            <person name="Ka J.O."/>
        </authorList>
    </citation>
    <scope>NUCLEOTIDE SEQUENCE [LARGE SCALE GENOMIC DNA]</scope>
    <source>
        <strain evidence="4 5">D78</strain>
    </source>
</reference>
<keyword evidence="2" id="KW-1133">Transmembrane helix</keyword>
<protein>
    <submittedName>
        <fullName evidence="4">HlyD family secretion protein</fullName>
    </submittedName>
</protein>
<dbReference type="EMBL" id="JAXCLW010000002">
    <property type="protein sequence ID" value="MDY0882524.1"/>
    <property type="molecule type" value="Genomic_DNA"/>
</dbReference>
<keyword evidence="5" id="KW-1185">Reference proteome</keyword>
<proteinExistence type="predicted"/>
<evidence type="ECO:0000256" key="1">
    <source>
        <dbReference type="SAM" id="Coils"/>
    </source>
</evidence>
<dbReference type="Gene3D" id="2.40.50.100">
    <property type="match status" value="1"/>
</dbReference>
<dbReference type="Pfam" id="PF25917">
    <property type="entry name" value="BSH_RND"/>
    <property type="match status" value="1"/>
</dbReference>
<keyword evidence="1" id="KW-0175">Coiled coil</keyword>
<evidence type="ECO:0000256" key="2">
    <source>
        <dbReference type="SAM" id="Phobius"/>
    </source>
</evidence>
<feature type="transmembrane region" description="Helical" evidence="2">
    <location>
        <begin position="29"/>
        <end position="49"/>
    </location>
</feature>
<name>A0ABU5E8J4_9PROT</name>
<dbReference type="PANTHER" id="PTHR30386">
    <property type="entry name" value="MEMBRANE FUSION SUBUNIT OF EMRAB-TOLC MULTIDRUG EFFLUX PUMP"/>
    <property type="match status" value="1"/>
</dbReference>
<gene>
    <name evidence="4" type="ORF">SMD27_06695</name>
</gene>
<dbReference type="InterPro" id="IPR050739">
    <property type="entry name" value="MFP"/>
</dbReference>
<dbReference type="Gene3D" id="2.40.30.170">
    <property type="match status" value="1"/>
</dbReference>
<dbReference type="Gene3D" id="1.10.287.470">
    <property type="entry name" value="Helix hairpin bin"/>
    <property type="match status" value="1"/>
</dbReference>
<dbReference type="SUPFAM" id="SSF111369">
    <property type="entry name" value="HlyD-like secretion proteins"/>
    <property type="match status" value="2"/>
</dbReference>
<keyword evidence="2" id="KW-0812">Transmembrane</keyword>
<keyword evidence="2" id="KW-0472">Membrane</keyword>
<accession>A0ABU5E8J4</accession>
<organism evidence="4 5">
    <name type="scientific">Dongia soli</name>
    <dbReference type="NCBI Taxonomy" id="600628"/>
    <lineage>
        <taxon>Bacteria</taxon>
        <taxon>Pseudomonadati</taxon>
        <taxon>Pseudomonadota</taxon>
        <taxon>Alphaproteobacteria</taxon>
        <taxon>Rhodospirillales</taxon>
        <taxon>Dongiaceae</taxon>
        <taxon>Dongia</taxon>
    </lineage>
</organism>
<dbReference type="PANTHER" id="PTHR30386:SF18">
    <property type="entry name" value="INNER MEMBRANE PROTEIN YIAV-RELATED"/>
    <property type="match status" value="1"/>
</dbReference>
<feature type="coiled-coil region" evidence="1">
    <location>
        <begin position="103"/>
        <end position="151"/>
    </location>
</feature>
<evidence type="ECO:0000313" key="4">
    <source>
        <dbReference type="EMBL" id="MDY0882524.1"/>
    </source>
</evidence>
<evidence type="ECO:0000259" key="3">
    <source>
        <dbReference type="Pfam" id="PF25917"/>
    </source>
</evidence>
<feature type="domain" description="Multidrug resistance protein MdtA-like barrel-sandwich hybrid" evidence="3">
    <location>
        <begin position="66"/>
        <end position="240"/>
    </location>
</feature>
<sequence>MEMLMILTYAAICFCIFRFLKVPLNKWTFTTAVLIGFLGIGFVLLMMNYNHPYTKQARFYFYSTPIIPYVRGEVIDVPVQPNSPVRKGDVLFKIDPRPYEFAVKSKKAALAEAEQNVRQLQAAYNAALAEVKESAAQRDRAKQSFERYEAANRKGNAQPFSEAQIDTRRQTYLAADANVSSSQARADQAKLAFESEIEGTNTTVARLQADLQNAQYDLDQTTVRAPTDGFVTQLFLRPGMMAAPLPLRPVMVFLDDKNTTFAASFAQNALQRIRVGDEAEIIFTAVPGRVFKGKVNRIVNALSQGELQPTGALVDPAARMTDGRVSAVIDITDDISGYQLPPGSSGEVALYTEHWHHFAMIRRILLRMKSWQNYVFLEGH</sequence>
<dbReference type="RefSeq" id="WP_320507598.1">
    <property type="nucleotide sequence ID" value="NZ_JAXCLW010000002.1"/>
</dbReference>